<accession>A0AC58U1Y8</accession>
<evidence type="ECO:0000313" key="1">
    <source>
        <dbReference type="Proteomes" id="UP000790787"/>
    </source>
</evidence>
<name>A0AC58U1Y8_TOBAC</name>
<gene>
    <name evidence="2" type="primary">LOC107773053</name>
</gene>
<reference evidence="2" key="2">
    <citation type="submission" date="2025-08" db="UniProtKB">
        <authorList>
            <consortium name="RefSeq"/>
        </authorList>
    </citation>
    <scope>IDENTIFICATION</scope>
    <source>
        <tissue evidence="2">Leaf</tissue>
    </source>
</reference>
<dbReference type="RefSeq" id="XP_075103466.1">
    <property type="nucleotide sequence ID" value="XM_075247365.1"/>
</dbReference>
<sequence length="139" mass="15966">MLDVPLYGRIATLELFRPNGDTQDLLFITTERHEYCVLQWDAEAHEVITREMSQIKQAIPRIMIGIIDPDCRLIGLHLYDGLFKVIPFGEEGKLKEAFSIWFEPQALDLKFLYGCQNPTIVVLYQVKDFFISSGNLISA</sequence>
<evidence type="ECO:0000313" key="2">
    <source>
        <dbReference type="RefSeq" id="XP_075103466.1"/>
    </source>
</evidence>
<proteinExistence type="predicted"/>
<keyword evidence="1" id="KW-1185">Reference proteome</keyword>
<reference evidence="1" key="1">
    <citation type="journal article" date="2014" name="Nat. Commun.">
        <title>The tobacco genome sequence and its comparison with those of tomato and potato.</title>
        <authorList>
            <person name="Sierro N."/>
            <person name="Battey J.N."/>
            <person name="Ouadi S."/>
            <person name="Bakaher N."/>
            <person name="Bovet L."/>
            <person name="Willig A."/>
            <person name="Goepfert S."/>
            <person name="Peitsch M.C."/>
            <person name="Ivanov N.V."/>
        </authorList>
    </citation>
    <scope>NUCLEOTIDE SEQUENCE [LARGE SCALE GENOMIC DNA]</scope>
</reference>
<dbReference type="Proteomes" id="UP000790787">
    <property type="component" value="Chromosome 24"/>
</dbReference>
<organism evidence="1 2">
    <name type="scientific">Nicotiana tabacum</name>
    <name type="common">Common tobacco</name>
    <dbReference type="NCBI Taxonomy" id="4097"/>
    <lineage>
        <taxon>Eukaryota</taxon>
        <taxon>Viridiplantae</taxon>
        <taxon>Streptophyta</taxon>
        <taxon>Embryophyta</taxon>
        <taxon>Tracheophyta</taxon>
        <taxon>Spermatophyta</taxon>
        <taxon>Magnoliopsida</taxon>
        <taxon>eudicotyledons</taxon>
        <taxon>Gunneridae</taxon>
        <taxon>Pentapetalae</taxon>
        <taxon>asterids</taxon>
        <taxon>lamiids</taxon>
        <taxon>Solanales</taxon>
        <taxon>Solanaceae</taxon>
        <taxon>Nicotianoideae</taxon>
        <taxon>Nicotianeae</taxon>
        <taxon>Nicotiana</taxon>
    </lineage>
</organism>
<protein>
    <submittedName>
        <fullName evidence="2">DNA damage-binding protein 1-like</fullName>
    </submittedName>
</protein>